<feature type="binding site" evidence="4">
    <location>
        <position position="454"/>
    </location>
    <ligand>
        <name>Zn(2+)</name>
        <dbReference type="ChEBI" id="CHEBI:29105"/>
    </ligand>
</feature>
<dbReference type="PANTHER" id="PTHR11085:SF8">
    <property type="entry name" value="NAD-DEPENDENT HISTONE DEACETYLASE HST3"/>
    <property type="match status" value="1"/>
</dbReference>
<feature type="binding site" evidence="4">
    <location>
        <position position="428"/>
    </location>
    <ligand>
        <name>Zn(2+)</name>
        <dbReference type="ChEBI" id="CHEBI:29105"/>
    </ligand>
</feature>
<protein>
    <submittedName>
        <fullName evidence="7">NAD-dependent histone deacetylase HST3</fullName>
    </submittedName>
</protein>
<dbReference type="Pfam" id="PF02146">
    <property type="entry name" value="SIR2"/>
    <property type="match status" value="3"/>
</dbReference>
<evidence type="ECO:0000313" key="7">
    <source>
        <dbReference type="EMBL" id="TVY55365.1"/>
    </source>
</evidence>
<comment type="similarity">
    <text evidence="1">Belongs to the sirtuin family. Class I subfamily.</text>
</comment>
<evidence type="ECO:0000256" key="5">
    <source>
        <dbReference type="SAM" id="MobiDB-lite"/>
    </source>
</evidence>
<dbReference type="GO" id="GO:0017136">
    <property type="term" value="F:histone deacetylase activity, NAD-dependent"/>
    <property type="evidence" value="ECO:0007669"/>
    <property type="project" value="TreeGrafter"/>
</dbReference>
<sequence>MPTINVGPTSRQELQLIADALGKSRKVVVVTGAGISTNCGIPDFRSEDGLYSLIQAQYDAALQNPPWENTNTFDIDDRPRKRAKPSYFYEVVAPDGKVVDVIDTAPSQQEPAKRPDPELRSPRRSRSVAAPRSTTPLRSLADSSPLSDPPSSQSELYPDNTSEESSELPDIAPAQIHTSATKSTVDGIHIQELSTVELKPPVRRTSRRSGAQSDYISIESSSTTTSFITVSEPSSSASPSRKQSISTTSFASSTTASITSASSTEIHHFQDRQPLKREETSSLTKSEDDEPSATQSSQSSRTLPNLKGRDLFDSIIWNDPFTTSIFYMFISSLRKKIRHEVTATTETHNFIKVLRDSGRLVRNYTQNIDLLEERLGLCTDLGRGAGSRARFHYKTQQEPRPVDIGGDSPHNGGVEVVLLHGSLGQLRCGICAKLSSWDHPDREAATLSGQAPDCPQCEDHSNKRTGRGRRSLAVGRLRPDIVLYGEEHPSADLVGPLITHDLSLGPDILLIMGTSLKVHGLKVMIKEFAKAIHTRGGKVVFINRTKPPESTWGDVIDYWVEWDCDAWVMDLKEKREDLWLPQGTRIEERRRESSDDVKPVSKNRPRPQATRDDKMNGVFVTFKILDTLGRFPDFEGQPASRFAYWDRPAPRVSISELAKKPASKVRKSLPASSKGTAIAASKKRKSCPTFPRVEKPNREEALKSTMMAQWTEIRRKFPALPEMPREPLKPLSDNPLSNRVNFSGYHWSFHGASNHFPNLGGGKNDWLSGPMLVSHPPSGATLPLHHSPKKAVPAPPRQPAPKSALSRPTNHAYHTRSSRGVSNADTIVVDDSEARGQTSWSNEDDTIVVATEELYDSKTNLPTPPKSGPLTPSSQRIKRMGSIGAIMSSSASSEGDDVFYDAPEVMA</sequence>
<dbReference type="EMBL" id="QGMG01000249">
    <property type="protein sequence ID" value="TVY55365.1"/>
    <property type="molecule type" value="Genomic_DNA"/>
</dbReference>
<keyword evidence="4" id="KW-0479">Metal-binding</keyword>
<feature type="compositionally biased region" description="Basic and acidic residues" evidence="5">
    <location>
        <begin position="111"/>
        <end position="121"/>
    </location>
</feature>
<feature type="region of interest" description="Disordered" evidence="5">
    <location>
        <begin position="855"/>
        <end position="907"/>
    </location>
</feature>
<keyword evidence="3" id="KW-0520">NAD</keyword>
<feature type="active site" description="Proton acceptor" evidence="4">
    <location>
        <position position="420"/>
    </location>
</feature>
<dbReference type="InterPro" id="IPR050134">
    <property type="entry name" value="NAD-dep_sirtuin_deacylases"/>
</dbReference>
<feature type="compositionally biased region" description="Polar residues" evidence="5">
    <location>
        <begin position="292"/>
        <end position="303"/>
    </location>
</feature>
<feature type="compositionally biased region" description="Basic and acidic residues" evidence="5">
    <location>
        <begin position="588"/>
        <end position="599"/>
    </location>
</feature>
<dbReference type="PANTHER" id="PTHR11085">
    <property type="entry name" value="NAD-DEPENDENT PROTEIN DEACYLASE SIRTUIN-5, MITOCHONDRIAL-RELATED"/>
    <property type="match status" value="1"/>
</dbReference>
<dbReference type="InterPro" id="IPR003000">
    <property type="entry name" value="Sirtuin"/>
</dbReference>
<name>A0A7D8UZN9_9HELO</name>
<organism evidence="7 8">
    <name type="scientific">Lachnellula cervina</name>
    <dbReference type="NCBI Taxonomy" id="1316786"/>
    <lineage>
        <taxon>Eukaryota</taxon>
        <taxon>Fungi</taxon>
        <taxon>Dikarya</taxon>
        <taxon>Ascomycota</taxon>
        <taxon>Pezizomycotina</taxon>
        <taxon>Leotiomycetes</taxon>
        <taxon>Helotiales</taxon>
        <taxon>Lachnaceae</taxon>
        <taxon>Lachnellula</taxon>
    </lineage>
</organism>
<keyword evidence="8" id="KW-1185">Reference proteome</keyword>
<feature type="region of interest" description="Disordered" evidence="5">
    <location>
        <begin position="199"/>
        <end position="304"/>
    </location>
</feature>
<dbReference type="GO" id="GO:0005634">
    <property type="term" value="C:nucleus"/>
    <property type="evidence" value="ECO:0007669"/>
    <property type="project" value="TreeGrafter"/>
</dbReference>
<feature type="compositionally biased region" description="Low complexity" evidence="5">
    <location>
        <begin position="213"/>
        <end position="264"/>
    </location>
</feature>
<keyword evidence="2" id="KW-0808">Transferase</keyword>
<feature type="binding site" evidence="4">
    <location>
        <position position="457"/>
    </location>
    <ligand>
        <name>Zn(2+)</name>
        <dbReference type="ChEBI" id="CHEBI:29105"/>
    </ligand>
</feature>
<evidence type="ECO:0000256" key="4">
    <source>
        <dbReference type="PROSITE-ProRule" id="PRU00236"/>
    </source>
</evidence>
<dbReference type="InterPro" id="IPR029035">
    <property type="entry name" value="DHS-like_NAD/FAD-binding_dom"/>
</dbReference>
<proteinExistence type="inferred from homology"/>
<feature type="compositionally biased region" description="Basic and acidic residues" evidence="5">
    <location>
        <begin position="265"/>
        <end position="280"/>
    </location>
</feature>
<dbReference type="OrthoDB" id="2919105at2759"/>
<accession>A0A7D8UZN9</accession>
<dbReference type="SUPFAM" id="SSF52467">
    <property type="entry name" value="DHS-like NAD/FAD-binding domain"/>
    <property type="match status" value="2"/>
</dbReference>
<feature type="compositionally biased region" description="Low complexity" evidence="5">
    <location>
        <begin position="880"/>
        <end position="893"/>
    </location>
</feature>
<dbReference type="Proteomes" id="UP000481288">
    <property type="component" value="Unassembled WGS sequence"/>
</dbReference>
<gene>
    <name evidence="7" type="primary">HST3</name>
    <name evidence="7" type="ORF">LCER1_G005649</name>
</gene>
<dbReference type="AlphaFoldDB" id="A0A7D8UZN9"/>
<dbReference type="PROSITE" id="PS50305">
    <property type="entry name" value="SIRTUIN"/>
    <property type="match status" value="1"/>
</dbReference>
<dbReference type="GO" id="GO:0046872">
    <property type="term" value="F:metal ion binding"/>
    <property type="evidence" value="ECO:0007669"/>
    <property type="project" value="UniProtKB-KW"/>
</dbReference>
<feature type="binding site" evidence="4">
    <location>
        <position position="431"/>
    </location>
    <ligand>
        <name>Zn(2+)</name>
        <dbReference type="ChEBI" id="CHEBI:29105"/>
    </ligand>
</feature>
<evidence type="ECO:0000256" key="1">
    <source>
        <dbReference type="ARBA" id="ARBA00006924"/>
    </source>
</evidence>
<feature type="region of interest" description="Disordered" evidence="5">
    <location>
        <begin position="105"/>
        <end position="168"/>
    </location>
</feature>
<evidence type="ECO:0000259" key="6">
    <source>
        <dbReference type="PROSITE" id="PS50305"/>
    </source>
</evidence>
<feature type="domain" description="Deacetylase sirtuin-type" evidence="6">
    <location>
        <begin position="7"/>
        <end position="580"/>
    </location>
</feature>
<evidence type="ECO:0000256" key="2">
    <source>
        <dbReference type="ARBA" id="ARBA00022679"/>
    </source>
</evidence>
<dbReference type="InterPro" id="IPR026590">
    <property type="entry name" value="Ssirtuin_cat_dom"/>
</dbReference>
<dbReference type="Gene3D" id="3.40.50.1220">
    <property type="entry name" value="TPP-binding domain"/>
    <property type="match status" value="2"/>
</dbReference>
<comment type="caution">
    <text evidence="7">The sequence shown here is derived from an EMBL/GenBank/DDBJ whole genome shotgun (WGS) entry which is preliminary data.</text>
</comment>
<evidence type="ECO:0000313" key="8">
    <source>
        <dbReference type="Proteomes" id="UP000481288"/>
    </source>
</evidence>
<feature type="region of interest" description="Disordered" evidence="5">
    <location>
        <begin position="777"/>
        <end position="824"/>
    </location>
</feature>
<feature type="compositionally biased region" description="Low complexity" evidence="5">
    <location>
        <begin position="127"/>
        <end position="156"/>
    </location>
</feature>
<keyword evidence="4" id="KW-0862">Zinc</keyword>
<reference evidence="7 8" key="1">
    <citation type="submission" date="2018-05" db="EMBL/GenBank/DDBJ databases">
        <title>Whole genome sequencing for identification of molecular markers to develop diagnostic detection tools for the regulated plant pathogen Lachnellula willkommii.</title>
        <authorList>
            <person name="Giroux E."/>
            <person name="Bilodeau G."/>
        </authorList>
    </citation>
    <scope>NUCLEOTIDE SEQUENCE [LARGE SCALE GENOMIC DNA]</scope>
    <source>
        <strain evidence="7 8">CBS 625.97</strain>
    </source>
</reference>
<dbReference type="GO" id="GO:0070403">
    <property type="term" value="F:NAD+ binding"/>
    <property type="evidence" value="ECO:0007669"/>
    <property type="project" value="InterPro"/>
</dbReference>
<feature type="region of interest" description="Disordered" evidence="5">
    <location>
        <begin position="443"/>
        <end position="470"/>
    </location>
</feature>
<evidence type="ECO:0000256" key="3">
    <source>
        <dbReference type="ARBA" id="ARBA00023027"/>
    </source>
</evidence>
<feature type="region of interest" description="Disordered" evidence="5">
    <location>
        <begin position="588"/>
        <end position="612"/>
    </location>
</feature>
<feature type="region of interest" description="Disordered" evidence="5">
    <location>
        <begin position="665"/>
        <end position="691"/>
    </location>
</feature>